<comment type="caution">
    <text evidence="11">The sequence shown here is derived from an EMBL/GenBank/DDBJ whole genome shotgun (WGS) entry which is preliminary data.</text>
</comment>
<dbReference type="InterPro" id="IPR048355">
    <property type="entry name" value="MS_C"/>
</dbReference>
<evidence type="ECO:0000256" key="6">
    <source>
        <dbReference type="ARBA" id="ARBA00047918"/>
    </source>
</evidence>
<dbReference type="InterPro" id="IPR048356">
    <property type="entry name" value="MS_N"/>
</dbReference>
<organism evidence="11 12">
    <name type="scientific">Nannochloropsis gaditana</name>
    <dbReference type="NCBI Taxonomy" id="72520"/>
    <lineage>
        <taxon>Eukaryota</taxon>
        <taxon>Sar</taxon>
        <taxon>Stramenopiles</taxon>
        <taxon>Ochrophyta</taxon>
        <taxon>Eustigmatophyceae</taxon>
        <taxon>Eustigmatales</taxon>
        <taxon>Monodopsidaceae</taxon>
        <taxon>Nannochloropsis</taxon>
    </lineage>
</organism>
<evidence type="ECO:0000259" key="10">
    <source>
        <dbReference type="Pfam" id="PF20659"/>
    </source>
</evidence>
<evidence type="ECO:0000256" key="3">
    <source>
        <dbReference type="ARBA" id="ARBA00022435"/>
    </source>
</evidence>
<evidence type="ECO:0000256" key="4">
    <source>
        <dbReference type="ARBA" id="ARBA00022532"/>
    </source>
</evidence>
<reference evidence="11 12" key="1">
    <citation type="journal article" date="2014" name="Mol. Plant">
        <title>Chromosome Scale Genome Assembly and Transcriptome Profiling of Nannochloropsis gaditana in Nitrogen Depletion.</title>
        <authorList>
            <person name="Corteggiani Carpinelli E."/>
            <person name="Telatin A."/>
            <person name="Vitulo N."/>
            <person name="Forcato C."/>
            <person name="D'Angelo M."/>
            <person name="Schiavon R."/>
            <person name="Vezzi A."/>
            <person name="Giacometti G.M."/>
            <person name="Morosinotto T."/>
            <person name="Valle G."/>
        </authorList>
    </citation>
    <scope>NUCLEOTIDE SEQUENCE [LARGE SCALE GENOMIC DNA]</scope>
    <source>
        <strain evidence="11 12">B-31</strain>
    </source>
</reference>
<evidence type="ECO:0000256" key="2">
    <source>
        <dbReference type="ARBA" id="ARBA00012636"/>
    </source>
</evidence>
<proteinExistence type="inferred from homology"/>
<dbReference type="OrthoDB" id="186072at2759"/>
<dbReference type="GO" id="GO:0006099">
    <property type="term" value="P:tricarboxylic acid cycle"/>
    <property type="evidence" value="ECO:0007669"/>
    <property type="project" value="UniProtKB-KW"/>
</dbReference>
<dbReference type="EMBL" id="AZIL01001964">
    <property type="protein sequence ID" value="EWM22958.1"/>
    <property type="molecule type" value="Genomic_DNA"/>
</dbReference>
<dbReference type="FunFam" id="1.20.1220.12:FF:000001">
    <property type="entry name" value="Malate synthase"/>
    <property type="match status" value="1"/>
</dbReference>
<evidence type="ECO:0000256" key="5">
    <source>
        <dbReference type="ARBA" id="ARBA00022679"/>
    </source>
</evidence>
<name>W7THH1_9STRA</name>
<dbReference type="PANTHER" id="PTHR42902:SF1">
    <property type="entry name" value="MALATE SYNTHASE 1-RELATED"/>
    <property type="match status" value="1"/>
</dbReference>
<dbReference type="PANTHER" id="PTHR42902">
    <property type="entry name" value="MALATE SYNTHASE"/>
    <property type="match status" value="1"/>
</dbReference>
<feature type="domain" description="Malate synthase TIM barrel" evidence="8">
    <location>
        <begin position="176"/>
        <end position="421"/>
    </location>
</feature>
<feature type="active site" description="Proton acceptor" evidence="7">
    <location>
        <position position="180"/>
    </location>
</feature>
<sequence>MNTASASAVRGLEPNSSLAEVRYLGTLTPEQAALLSPPELRRILAFLHYEFEPRRQGLLLERSRKALEIDGGVLPHFSPATKSIRDDPEWRCAPIPTDIQDRRVEITGPVDRKMVINGLNSGAKVYMADFEDSSSPTWENMINGQINLRDAVRGTIVYTAPDNPKRIYQLKEKTATLFVRPRGLHLDEAHVTVGGEPVAAGLFDLAVYLFYNARNLVDLGRGPYLYIPKIEYHVEARWWNDVFSCIEQIMGLPGRTIRATALIETLTAAFEMEEILYELREHSLGLNCGRWDYAFSYIKRLKASPHYITPDRKYLTMTSPFMQAYVTTLIHICHKRGTFAMGGMAAQIPIRSGGNEAEAALESVRADKLREVLAGHDGTWVAHPGLIPLALKIFDQHMPTKNQIHDVRPLAVPITAEDLLRLPSAGSSTLNGLRENIFVVLEYTKAWLKGIGCIPLHNKMEDAATAEISRVQVHQWLRHEVKLDDQPELVVTPSLIKVLLSEEVQKLRSRATSYEDKRALALCRAICEHFLLDKSYLPEFLTSVCYRYIVDTTGALSRL</sequence>
<dbReference type="GO" id="GO:0006097">
    <property type="term" value="P:glyoxylate cycle"/>
    <property type="evidence" value="ECO:0007669"/>
    <property type="project" value="UniProtKB-KW"/>
</dbReference>
<keyword evidence="3" id="KW-0329">Glyoxylate bypass</keyword>
<dbReference type="Proteomes" id="UP000019335">
    <property type="component" value="Chromosome 19"/>
</dbReference>
<evidence type="ECO:0000256" key="1">
    <source>
        <dbReference type="ARBA" id="ARBA00006394"/>
    </source>
</evidence>
<dbReference type="Pfam" id="PF20659">
    <property type="entry name" value="MS_C"/>
    <property type="match status" value="1"/>
</dbReference>
<keyword evidence="5" id="KW-0808">Transferase</keyword>
<keyword evidence="4" id="KW-0816">Tricarboxylic acid cycle</keyword>
<feature type="domain" description="Malate synthase C-terminal" evidence="10">
    <location>
        <begin position="429"/>
        <end position="547"/>
    </location>
</feature>
<dbReference type="InterPro" id="IPR011076">
    <property type="entry name" value="Malate_synth_sf"/>
</dbReference>
<dbReference type="InterPro" id="IPR046363">
    <property type="entry name" value="MS_N_TIM-barrel_dom"/>
</dbReference>
<evidence type="ECO:0000259" key="8">
    <source>
        <dbReference type="Pfam" id="PF01274"/>
    </source>
</evidence>
<dbReference type="GO" id="GO:0004474">
    <property type="term" value="F:malate synthase activity"/>
    <property type="evidence" value="ECO:0007669"/>
    <property type="project" value="UniProtKB-EC"/>
</dbReference>
<dbReference type="InterPro" id="IPR044856">
    <property type="entry name" value="Malate_synth_C_sf"/>
</dbReference>
<dbReference type="Gene3D" id="1.20.1220.12">
    <property type="entry name" value="Malate synthase, domain III"/>
    <property type="match status" value="1"/>
</dbReference>
<dbReference type="PIRSF" id="PIRSF001363">
    <property type="entry name" value="Malate_synth"/>
    <property type="match status" value="1"/>
</dbReference>
<dbReference type="FunFam" id="3.20.20.360:FF:000001">
    <property type="entry name" value="Malate synthase"/>
    <property type="match status" value="1"/>
</dbReference>
<dbReference type="NCBIfam" id="TIGR01344">
    <property type="entry name" value="malate_syn_A"/>
    <property type="match status" value="1"/>
</dbReference>
<protein>
    <recommendedName>
        <fullName evidence="2">malate synthase</fullName>
        <ecNumber evidence="2">2.3.3.9</ecNumber>
    </recommendedName>
</protein>
<evidence type="ECO:0000313" key="12">
    <source>
        <dbReference type="Proteomes" id="UP000019335"/>
    </source>
</evidence>
<dbReference type="Pfam" id="PF20656">
    <property type="entry name" value="MS_N"/>
    <property type="match status" value="1"/>
</dbReference>
<feature type="active site" description="Proton donor" evidence="7">
    <location>
        <position position="462"/>
    </location>
</feature>
<gene>
    <name evidence="11" type="ORF">Naga_100102g16</name>
</gene>
<dbReference type="InterPro" id="IPR001465">
    <property type="entry name" value="Malate_synthase_TIM"/>
</dbReference>
<comment type="similarity">
    <text evidence="1">Belongs to the malate synthase family.</text>
</comment>
<evidence type="ECO:0000256" key="7">
    <source>
        <dbReference type="PIRSR" id="PIRSR001363-1"/>
    </source>
</evidence>
<evidence type="ECO:0000313" key="11">
    <source>
        <dbReference type="EMBL" id="EWM22958.1"/>
    </source>
</evidence>
<feature type="domain" description="Malate synthase N-terminal" evidence="9">
    <location>
        <begin position="44"/>
        <end position="82"/>
    </location>
</feature>
<keyword evidence="12" id="KW-1185">Reference proteome</keyword>
<dbReference type="GO" id="GO:0005737">
    <property type="term" value="C:cytoplasm"/>
    <property type="evidence" value="ECO:0007669"/>
    <property type="project" value="TreeGrafter"/>
</dbReference>
<dbReference type="InterPro" id="IPR006252">
    <property type="entry name" value="Malate_synthA"/>
</dbReference>
<dbReference type="CDD" id="cd00727">
    <property type="entry name" value="malate_synt_A"/>
    <property type="match status" value="1"/>
</dbReference>
<evidence type="ECO:0000259" key="9">
    <source>
        <dbReference type="Pfam" id="PF20656"/>
    </source>
</evidence>
<dbReference type="AlphaFoldDB" id="W7THH1"/>
<dbReference type="EC" id="2.3.3.9" evidence="2"/>
<dbReference type="SUPFAM" id="SSF51645">
    <property type="entry name" value="Malate synthase G"/>
    <property type="match status" value="1"/>
</dbReference>
<dbReference type="Pfam" id="PF01274">
    <property type="entry name" value="MS_TIM-barrel"/>
    <property type="match status" value="1"/>
</dbReference>
<dbReference type="Gene3D" id="3.20.20.360">
    <property type="entry name" value="Malate synthase, domain 3"/>
    <property type="match status" value="1"/>
</dbReference>
<comment type="catalytic activity">
    <reaction evidence="6">
        <text>glyoxylate + acetyl-CoA + H2O = (S)-malate + CoA + H(+)</text>
        <dbReference type="Rhea" id="RHEA:18181"/>
        <dbReference type="ChEBI" id="CHEBI:15377"/>
        <dbReference type="ChEBI" id="CHEBI:15378"/>
        <dbReference type="ChEBI" id="CHEBI:15589"/>
        <dbReference type="ChEBI" id="CHEBI:36655"/>
        <dbReference type="ChEBI" id="CHEBI:57287"/>
        <dbReference type="ChEBI" id="CHEBI:57288"/>
        <dbReference type="EC" id="2.3.3.9"/>
    </reaction>
</comment>
<accession>W7THH1</accession>